<gene>
    <name evidence="2" type="ORF">B0H65DRAFT_563209</name>
</gene>
<organism evidence="2 3">
    <name type="scientific">Neurospora tetraspora</name>
    <dbReference type="NCBI Taxonomy" id="94610"/>
    <lineage>
        <taxon>Eukaryota</taxon>
        <taxon>Fungi</taxon>
        <taxon>Dikarya</taxon>
        <taxon>Ascomycota</taxon>
        <taxon>Pezizomycotina</taxon>
        <taxon>Sordariomycetes</taxon>
        <taxon>Sordariomycetidae</taxon>
        <taxon>Sordariales</taxon>
        <taxon>Sordariaceae</taxon>
        <taxon>Neurospora</taxon>
    </lineage>
</organism>
<dbReference type="Gene3D" id="3.40.50.20">
    <property type="match status" value="1"/>
</dbReference>
<sequence length="960" mass="110106">MDSSSSSSGLDSARNNPRTKLPFYNKYVEHQRKAEENKHKSHLRFRSGSVLITDGATPTGRQIATILNKKGHYRIHALYPPGYFPKNVPPMERKRLAYPVDKMHFLTPVSRHRNYVSWYDAVVEICVKHNIHYIIPQHDTMAIFAAHIKELRRRGIYVHTPRLTSIHSIVDKLAMYRMLRDLEIWHHPWVFLGKETNSQHTIMQTAGYIKESGNYPVMLTDRTEGSDSVYVRIGSKKELEDYILEDERKNATEFLHQAQGIFNNGKLEKWHGWTLLPVQQETTSHFRKTSAYNQRAVLVLRGIGMHLNWHGGLSVTFWLPMYEPDAEPRVMRIDMGIHEPMNAYYSGVDLIDALLDLRLPENSGTEWEDGPRWQDPDRAFDMPEHLTEEDAAADETGKDEVNVRQDEVEARGKDDDSKPFPLRVMLVPNFDPPTRGRDVQVQATADVDSSNASRLSRAVTVVASSDDGPTPSDDATPENSIKDWRTFHTLRTFLGVEGHGGDISEEADLGISEAALPNGGRCEWKTGVTTRQFVLESEQRITESRENSMLKRLTTVLGDTTWRKSKEEHTPFFLNPWTTSIRNVFNVAKQVIDLSVKGKPGPTLLSTLLRDDWPQPNPRGLRRDQYADIFKTHLWDGPTMPDGPWGLALPVGSYYHAKRFRVHSQKGVPSRNVAYQFFVRQGQDYETGTLLPLGHVSPNDPNKKVFRTPVMLPPNPFDLIWVGEMPETWNSWTFVPDPHRPRDGVLIPSHNLPKKKHIAIPDDPQTWEMTPGRCFFYRGSRHHVPCGNRPYSYRMDDHMRYKFNDRRRKLPYPPENFYFVDVTLRPPVSLEDSFRPIVPLDRGIPRTDIVYFYHASRSRPYMGIFVPADHYELVQKQAYNFHTPPRLAPVPESPPTSSLIRYSASRGVQRSSRGGSESADQSPRLDSGRDTEERGTPTEPEQEQDTAEEILGKQTDETDE</sequence>
<evidence type="ECO:0000313" key="2">
    <source>
        <dbReference type="EMBL" id="KAK3354875.1"/>
    </source>
</evidence>
<dbReference type="RefSeq" id="XP_062686253.1">
    <property type="nucleotide sequence ID" value="XM_062830225.1"/>
</dbReference>
<feature type="compositionally biased region" description="Basic and acidic residues" evidence="1">
    <location>
        <begin position="950"/>
        <end position="960"/>
    </location>
</feature>
<proteinExistence type="predicted"/>
<feature type="region of interest" description="Disordered" evidence="1">
    <location>
        <begin position="885"/>
        <end position="960"/>
    </location>
</feature>
<evidence type="ECO:0000256" key="1">
    <source>
        <dbReference type="SAM" id="MobiDB-lite"/>
    </source>
</evidence>
<dbReference type="Proteomes" id="UP001278500">
    <property type="component" value="Unassembled WGS sequence"/>
</dbReference>
<dbReference type="EMBL" id="JAUEPP010000001">
    <property type="protein sequence ID" value="KAK3354875.1"/>
    <property type="molecule type" value="Genomic_DNA"/>
</dbReference>
<feature type="region of interest" description="Disordered" evidence="1">
    <location>
        <begin position="389"/>
        <end position="422"/>
    </location>
</feature>
<comment type="caution">
    <text evidence="2">The sequence shown here is derived from an EMBL/GenBank/DDBJ whole genome shotgun (WGS) entry which is preliminary data.</text>
</comment>
<keyword evidence="3" id="KW-1185">Reference proteome</keyword>
<dbReference type="GeneID" id="87867379"/>
<name>A0AAE0MVW8_9PEZI</name>
<feature type="compositionally biased region" description="Basic and acidic residues" evidence="1">
    <location>
        <begin position="395"/>
        <end position="418"/>
    </location>
</feature>
<accession>A0AAE0MVW8</accession>
<feature type="compositionally biased region" description="Basic and acidic residues" evidence="1">
    <location>
        <begin position="926"/>
        <end position="936"/>
    </location>
</feature>
<protein>
    <submittedName>
        <fullName evidence="2">Uncharacterized protein</fullName>
    </submittedName>
</protein>
<reference evidence="2" key="1">
    <citation type="journal article" date="2023" name="Mol. Phylogenet. Evol.">
        <title>Genome-scale phylogeny and comparative genomics of the fungal order Sordariales.</title>
        <authorList>
            <person name="Hensen N."/>
            <person name="Bonometti L."/>
            <person name="Westerberg I."/>
            <person name="Brannstrom I.O."/>
            <person name="Guillou S."/>
            <person name="Cros-Aarteil S."/>
            <person name="Calhoun S."/>
            <person name="Haridas S."/>
            <person name="Kuo A."/>
            <person name="Mondo S."/>
            <person name="Pangilinan J."/>
            <person name="Riley R."/>
            <person name="LaButti K."/>
            <person name="Andreopoulos B."/>
            <person name="Lipzen A."/>
            <person name="Chen C."/>
            <person name="Yan M."/>
            <person name="Daum C."/>
            <person name="Ng V."/>
            <person name="Clum A."/>
            <person name="Steindorff A."/>
            <person name="Ohm R.A."/>
            <person name="Martin F."/>
            <person name="Silar P."/>
            <person name="Natvig D.O."/>
            <person name="Lalanne C."/>
            <person name="Gautier V."/>
            <person name="Ament-Velasquez S.L."/>
            <person name="Kruys A."/>
            <person name="Hutchinson M.I."/>
            <person name="Powell A.J."/>
            <person name="Barry K."/>
            <person name="Miller A.N."/>
            <person name="Grigoriev I.V."/>
            <person name="Debuchy R."/>
            <person name="Gladieux P."/>
            <person name="Hiltunen Thoren M."/>
            <person name="Johannesson H."/>
        </authorList>
    </citation>
    <scope>NUCLEOTIDE SEQUENCE</scope>
    <source>
        <strain evidence="2">CBS 560.94</strain>
    </source>
</reference>
<feature type="compositionally biased region" description="Low complexity" evidence="1">
    <location>
        <begin position="903"/>
        <end position="918"/>
    </location>
</feature>
<feature type="region of interest" description="Disordered" evidence="1">
    <location>
        <begin position="461"/>
        <end position="480"/>
    </location>
</feature>
<evidence type="ECO:0000313" key="3">
    <source>
        <dbReference type="Proteomes" id="UP001278500"/>
    </source>
</evidence>
<dbReference type="AlphaFoldDB" id="A0AAE0MVW8"/>
<reference evidence="2" key="2">
    <citation type="submission" date="2023-06" db="EMBL/GenBank/DDBJ databases">
        <authorList>
            <consortium name="Lawrence Berkeley National Laboratory"/>
            <person name="Haridas S."/>
            <person name="Hensen N."/>
            <person name="Bonometti L."/>
            <person name="Westerberg I."/>
            <person name="Brannstrom I.O."/>
            <person name="Guillou S."/>
            <person name="Cros-Aarteil S."/>
            <person name="Calhoun S."/>
            <person name="Kuo A."/>
            <person name="Mondo S."/>
            <person name="Pangilinan J."/>
            <person name="Riley R."/>
            <person name="Labutti K."/>
            <person name="Andreopoulos B."/>
            <person name="Lipzen A."/>
            <person name="Chen C."/>
            <person name="Yanf M."/>
            <person name="Daum C."/>
            <person name="Ng V."/>
            <person name="Clum A."/>
            <person name="Steindorff A."/>
            <person name="Ohm R."/>
            <person name="Martin F."/>
            <person name="Silar P."/>
            <person name="Natvig D."/>
            <person name="Lalanne C."/>
            <person name="Gautier V."/>
            <person name="Ament-Velasquez S.L."/>
            <person name="Kruys A."/>
            <person name="Hutchinson M.I."/>
            <person name="Powell A.J."/>
            <person name="Barry K."/>
            <person name="Miller A.N."/>
            <person name="Grigoriev I.V."/>
            <person name="Debuchy R."/>
            <person name="Gladieux P."/>
            <person name="Thoren M.H."/>
            <person name="Johannesson H."/>
        </authorList>
    </citation>
    <scope>NUCLEOTIDE SEQUENCE</scope>
    <source>
        <strain evidence="2">CBS 560.94</strain>
    </source>
</reference>